<comment type="caution">
    <text evidence="6">The sequence shown here is derived from an EMBL/GenBank/DDBJ whole genome shotgun (WGS) entry which is preliminary data.</text>
</comment>
<dbReference type="InterPro" id="IPR019109">
    <property type="entry name" value="MamF_MmsF"/>
</dbReference>
<comment type="subcellular location">
    <subcellularLocation>
        <location evidence="1">Membrane</location>
        <topology evidence="1">Multi-pass membrane protein</topology>
    </subcellularLocation>
</comment>
<keyword evidence="7" id="KW-1185">Reference proteome</keyword>
<evidence type="ECO:0000256" key="1">
    <source>
        <dbReference type="ARBA" id="ARBA00004141"/>
    </source>
</evidence>
<evidence type="ECO:0000256" key="3">
    <source>
        <dbReference type="ARBA" id="ARBA00022989"/>
    </source>
</evidence>
<gene>
    <name evidence="6" type="ORF">HXA33_04665</name>
</gene>
<keyword evidence="4 5" id="KW-0472">Membrane</keyword>
<feature type="transmembrane region" description="Helical" evidence="5">
    <location>
        <begin position="51"/>
        <end position="83"/>
    </location>
</feature>
<dbReference type="Pfam" id="PF09685">
    <property type="entry name" value="MamF_MmsF"/>
    <property type="match status" value="1"/>
</dbReference>
<reference evidence="6" key="1">
    <citation type="submission" date="2020-06" db="EMBL/GenBank/DDBJ databases">
        <title>Insight into the genomes of haloalkaliphilic bacilli from Kenyan soda lakes.</title>
        <authorList>
            <person name="Mwirichia R."/>
            <person name="Villamizar G.C."/>
            <person name="Poehlein A."/>
            <person name="Mugweru J."/>
            <person name="Kipnyargis A."/>
            <person name="Kiplimo D."/>
            <person name="Orwa P."/>
            <person name="Daniel R."/>
        </authorList>
    </citation>
    <scope>NUCLEOTIDE SEQUENCE</scope>
    <source>
        <strain evidence="6">B1096_S55</strain>
    </source>
</reference>
<evidence type="ECO:0000313" key="6">
    <source>
        <dbReference type="EMBL" id="MCR6095829.1"/>
    </source>
</evidence>
<dbReference type="Proteomes" id="UP001057753">
    <property type="component" value="Unassembled WGS sequence"/>
</dbReference>
<dbReference type="EMBL" id="JABXYM010000001">
    <property type="protein sequence ID" value="MCR6095829.1"/>
    <property type="molecule type" value="Genomic_DNA"/>
</dbReference>
<organism evidence="6 7">
    <name type="scientific">Salipaludibacillus agaradhaerens</name>
    <name type="common">Bacillus agaradhaerens</name>
    <dbReference type="NCBI Taxonomy" id="76935"/>
    <lineage>
        <taxon>Bacteria</taxon>
        <taxon>Bacillati</taxon>
        <taxon>Bacillota</taxon>
        <taxon>Bacilli</taxon>
        <taxon>Bacillales</taxon>
        <taxon>Bacillaceae</taxon>
    </lineage>
</organism>
<proteinExistence type="predicted"/>
<keyword evidence="2 5" id="KW-0812">Transmembrane</keyword>
<feature type="transmembrane region" description="Helical" evidence="5">
    <location>
        <begin position="12"/>
        <end position="31"/>
    </location>
</feature>
<evidence type="ECO:0000313" key="7">
    <source>
        <dbReference type="Proteomes" id="UP001057753"/>
    </source>
</evidence>
<keyword evidence="3 5" id="KW-1133">Transmembrane helix</keyword>
<evidence type="ECO:0000256" key="2">
    <source>
        <dbReference type="ARBA" id="ARBA00022692"/>
    </source>
</evidence>
<sequence length="108" mass="12328">MITHEDKTFAMLIYVLSFFSGLIGPLIIWLLKKNESEFIDAHGKAYFNFLISYAIYGIISFLLIFILIGFILIAIIGILTVVFTIIAAIKAYNGEHYDIPLTIKFLKY</sequence>
<dbReference type="AlphaFoldDB" id="A0A9Q4B025"/>
<dbReference type="RefSeq" id="WP_257820567.1">
    <property type="nucleotide sequence ID" value="NZ_JABXYM010000001.1"/>
</dbReference>
<protein>
    <submittedName>
        <fullName evidence="6">DUF4870 domain-containing protein</fullName>
    </submittedName>
</protein>
<evidence type="ECO:0000256" key="4">
    <source>
        <dbReference type="ARBA" id="ARBA00023136"/>
    </source>
</evidence>
<name>A0A9Q4B025_SALAG</name>
<accession>A0A9Q4B025</accession>
<evidence type="ECO:0000256" key="5">
    <source>
        <dbReference type="SAM" id="Phobius"/>
    </source>
</evidence>